<feature type="domain" description="HTH cro/C1-type" evidence="1">
    <location>
        <begin position="1"/>
        <end position="31"/>
    </location>
</feature>
<name>A0A1T5DCI2_9BACT</name>
<keyword evidence="3" id="KW-1185">Reference proteome</keyword>
<proteinExistence type="predicted"/>
<dbReference type="Proteomes" id="UP000190897">
    <property type="component" value="Unassembled WGS sequence"/>
</dbReference>
<dbReference type="STRING" id="651661.SAMN05660293_01529"/>
<evidence type="ECO:0000259" key="1">
    <source>
        <dbReference type="PROSITE" id="PS50943"/>
    </source>
</evidence>
<reference evidence="3" key="1">
    <citation type="submission" date="2017-02" db="EMBL/GenBank/DDBJ databases">
        <authorList>
            <person name="Varghese N."/>
            <person name="Submissions S."/>
        </authorList>
    </citation>
    <scope>NUCLEOTIDE SEQUENCE [LARGE SCALE GENOMIC DNA]</scope>
    <source>
        <strain evidence="3">DSM 22270</strain>
    </source>
</reference>
<evidence type="ECO:0000313" key="3">
    <source>
        <dbReference type="Proteomes" id="UP000190897"/>
    </source>
</evidence>
<organism evidence="2 3">
    <name type="scientific">Dyadobacter psychrophilus</name>
    <dbReference type="NCBI Taxonomy" id="651661"/>
    <lineage>
        <taxon>Bacteria</taxon>
        <taxon>Pseudomonadati</taxon>
        <taxon>Bacteroidota</taxon>
        <taxon>Cytophagia</taxon>
        <taxon>Cytophagales</taxon>
        <taxon>Spirosomataceae</taxon>
        <taxon>Dyadobacter</taxon>
    </lineage>
</organism>
<dbReference type="InterPro" id="IPR001387">
    <property type="entry name" value="Cro/C1-type_HTH"/>
</dbReference>
<sequence>MLSKIERGERHAKKEHIAVLSSILRTSYDDLLSLWLADKVYEVVKNEELALIAIEIADRELRTMINKK</sequence>
<evidence type="ECO:0000313" key="2">
    <source>
        <dbReference type="EMBL" id="SKB69462.1"/>
    </source>
</evidence>
<dbReference type="PROSITE" id="PS50943">
    <property type="entry name" value="HTH_CROC1"/>
    <property type="match status" value="1"/>
</dbReference>
<accession>A0A1T5DCI2</accession>
<dbReference type="AlphaFoldDB" id="A0A1T5DCI2"/>
<gene>
    <name evidence="2" type="ORF">SAMN05660293_01529</name>
</gene>
<dbReference type="EMBL" id="FUZA01000002">
    <property type="protein sequence ID" value="SKB69462.1"/>
    <property type="molecule type" value="Genomic_DNA"/>
</dbReference>
<protein>
    <recommendedName>
        <fullName evidence="1">HTH cro/C1-type domain-containing protein</fullName>
    </recommendedName>
</protein>